<organism evidence="10 11">
    <name type="scientific">Dillenia turbinata</name>
    <dbReference type="NCBI Taxonomy" id="194707"/>
    <lineage>
        <taxon>Eukaryota</taxon>
        <taxon>Viridiplantae</taxon>
        <taxon>Streptophyta</taxon>
        <taxon>Embryophyta</taxon>
        <taxon>Tracheophyta</taxon>
        <taxon>Spermatophyta</taxon>
        <taxon>Magnoliopsida</taxon>
        <taxon>eudicotyledons</taxon>
        <taxon>Gunneridae</taxon>
        <taxon>Pentapetalae</taxon>
        <taxon>Dilleniales</taxon>
        <taxon>Dilleniaceae</taxon>
        <taxon>Dillenia</taxon>
    </lineage>
</organism>
<feature type="domain" description="Lipoyl-binding" evidence="8">
    <location>
        <begin position="90"/>
        <end position="119"/>
    </location>
</feature>
<name>A0AAN8VB67_9MAGN</name>
<evidence type="ECO:0000259" key="7">
    <source>
        <dbReference type="Pfam" id="PF00198"/>
    </source>
</evidence>
<protein>
    <recommendedName>
        <fullName evidence="6">Dihydrolipoamide acetyltransferase component of pyruvate dehydrogenase complex</fullName>
        <ecNumber evidence="6">2.3.1.-</ecNumber>
    </recommendedName>
</protein>
<dbReference type="Proteomes" id="UP001370490">
    <property type="component" value="Unassembled WGS sequence"/>
</dbReference>
<dbReference type="Gene3D" id="4.10.320.10">
    <property type="entry name" value="E3-binding domain"/>
    <property type="match status" value="1"/>
</dbReference>
<dbReference type="SUPFAM" id="SSF47005">
    <property type="entry name" value="Peripheral subunit-binding domain of 2-oxo acid dehydrogenase complex"/>
    <property type="match status" value="1"/>
</dbReference>
<accession>A0AAN8VB67</accession>
<comment type="similarity">
    <text evidence="2 6">Belongs to the 2-oxoacid dehydrogenase family.</text>
</comment>
<dbReference type="InterPro" id="IPR023213">
    <property type="entry name" value="CAT-like_dom_sf"/>
</dbReference>
<evidence type="ECO:0000313" key="10">
    <source>
        <dbReference type="EMBL" id="KAK6930189.1"/>
    </source>
</evidence>
<dbReference type="GO" id="GO:0016407">
    <property type="term" value="F:acetyltransferase activity"/>
    <property type="evidence" value="ECO:0007669"/>
    <property type="project" value="TreeGrafter"/>
</dbReference>
<reference evidence="10 11" key="1">
    <citation type="submission" date="2023-12" db="EMBL/GenBank/DDBJ databases">
        <title>A high-quality genome assembly for Dillenia turbinata (Dilleniales).</title>
        <authorList>
            <person name="Chanderbali A."/>
        </authorList>
    </citation>
    <scope>NUCLEOTIDE SEQUENCE [LARGE SCALE GENOMIC DNA]</scope>
    <source>
        <strain evidence="10">LSX21</strain>
        <tissue evidence="10">Leaf</tissue>
    </source>
</reference>
<dbReference type="InterPro" id="IPR036625">
    <property type="entry name" value="E3-bd_dom_sf"/>
</dbReference>
<dbReference type="InterPro" id="IPR011053">
    <property type="entry name" value="Single_hybrid_motif"/>
</dbReference>
<evidence type="ECO:0000256" key="6">
    <source>
        <dbReference type="RuleBase" id="RU003423"/>
    </source>
</evidence>
<dbReference type="Pfam" id="PF00364">
    <property type="entry name" value="Biotin_lipoyl"/>
    <property type="match status" value="1"/>
</dbReference>
<proteinExistence type="inferred from homology"/>
<evidence type="ECO:0000259" key="9">
    <source>
        <dbReference type="Pfam" id="PF02817"/>
    </source>
</evidence>
<dbReference type="InterPro" id="IPR001078">
    <property type="entry name" value="2-oxoacid_DH_actylTfrase"/>
</dbReference>
<dbReference type="Gene3D" id="3.30.559.10">
    <property type="entry name" value="Chloramphenicol acetyltransferase-like domain"/>
    <property type="match status" value="1"/>
</dbReference>
<keyword evidence="4 6" id="KW-0450">Lipoyl</keyword>
<evidence type="ECO:0000256" key="2">
    <source>
        <dbReference type="ARBA" id="ARBA00007317"/>
    </source>
</evidence>
<dbReference type="SUPFAM" id="SSF51230">
    <property type="entry name" value="Single hybrid motif"/>
    <property type="match status" value="1"/>
</dbReference>
<evidence type="ECO:0000256" key="4">
    <source>
        <dbReference type="ARBA" id="ARBA00022823"/>
    </source>
</evidence>
<feature type="domain" description="2-oxoacid dehydrogenase acyltransferase catalytic" evidence="7">
    <location>
        <begin position="198"/>
        <end position="289"/>
    </location>
</feature>
<dbReference type="EC" id="2.3.1.-" evidence="6"/>
<gene>
    <name evidence="10" type="ORF">RJ641_004283</name>
</gene>
<comment type="cofactor">
    <cofactor evidence="1 6">
        <name>(R)-lipoate</name>
        <dbReference type="ChEBI" id="CHEBI:83088"/>
    </cofactor>
</comment>
<dbReference type="InterPro" id="IPR004167">
    <property type="entry name" value="PSBD"/>
</dbReference>
<dbReference type="CDD" id="cd06849">
    <property type="entry name" value="lipoyl_domain"/>
    <property type="match status" value="1"/>
</dbReference>
<dbReference type="GO" id="GO:0031405">
    <property type="term" value="F:lipoic acid binding"/>
    <property type="evidence" value="ECO:0007669"/>
    <property type="project" value="TreeGrafter"/>
</dbReference>
<evidence type="ECO:0000256" key="3">
    <source>
        <dbReference type="ARBA" id="ARBA00022679"/>
    </source>
</evidence>
<sequence length="386" mass="43100">MMIGRRFSQKKEWVWGGRRLFSFVVAAGGQDTPSASSSRVSPFLGSRSSSSVLYPPTSSPPFHSSILRNLTKCCYSTQAVVDPPVDGSVDGDHVEEFQPLCEVQSDKATIEITSRYKGKGSGNSLCWRNSFKDNLAKECGININDVCGTGKDGRVLKEDVFSYAAQKGIKMADHLIDEFLGRRENKSSTSASDGLYLEDKIIPLRGFQRAMVKSMMMAAKVPHFHYIEEINCEAMVDLKSSFQSQNCDPDIKHTFLPILIKTLSGALSKYPMMNSCYIEETQEVILRASIRQVPCYPLRNKDDAFETLLYGDIKELIKIPLPSPNLLGLIEQLTSFFRLEFEIICEIALTVGNHLQAKHQKFQGAWAINNCNRNTITNSKVTKLLG</sequence>
<evidence type="ECO:0000256" key="5">
    <source>
        <dbReference type="ARBA" id="ARBA00023315"/>
    </source>
</evidence>
<dbReference type="PANTHER" id="PTHR43178:SF14">
    <property type="entry name" value="LIPOAMIDE ACYLTRANSFERASE COMPONENT OF BRANCHED-CHAIN ALPHA-KETO ACID DEHYDROGENASE COMPLEX, MITOCHONDRIAL"/>
    <property type="match status" value="1"/>
</dbReference>
<dbReference type="Pfam" id="PF00198">
    <property type="entry name" value="2-oxoacid_dh"/>
    <property type="match status" value="1"/>
</dbReference>
<dbReference type="Pfam" id="PF02817">
    <property type="entry name" value="E3_binding"/>
    <property type="match status" value="1"/>
</dbReference>
<evidence type="ECO:0000259" key="8">
    <source>
        <dbReference type="Pfam" id="PF00364"/>
    </source>
</evidence>
<evidence type="ECO:0000313" key="11">
    <source>
        <dbReference type="Proteomes" id="UP001370490"/>
    </source>
</evidence>
<keyword evidence="5 6" id="KW-0012">Acyltransferase</keyword>
<dbReference type="SUPFAM" id="SSF52777">
    <property type="entry name" value="CoA-dependent acyltransferases"/>
    <property type="match status" value="1"/>
</dbReference>
<feature type="domain" description="Peripheral subunit-binding (PSBD)" evidence="9">
    <location>
        <begin position="135"/>
        <end position="160"/>
    </location>
</feature>
<comment type="caution">
    <text evidence="10">The sequence shown here is derived from an EMBL/GenBank/DDBJ whole genome shotgun (WGS) entry which is preliminary data.</text>
</comment>
<dbReference type="InterPro" id="IPR000089">
    <property type="entry name" value="Biotin_lipoyl"/>
</dbReference>
<dbReference type="InterPro" id="IPR050743">
    <property type="entry name" value="2-oxoacid_DH_E2_comp"/>
</dbReference>
<keyword evidence="3 6" id="KW-0808">Transferase</keyword>
<evidence type="ECO:0000256" key="1">
    <source>
        <dbReference type="ARBA" id="ARBA00001938"/>
    </source>
</evidence>
<dbReference type="Gene3D" id="2.40.50.100">
    <property type="match status" value="1"/>
</dbReference>
<dbReference type="GO" id="GO:0005739">
    <property type="term" value="C:mitochondrion"/>
    <property type="evidence" value="ECO:0007669"/>
    <property type="project" value="TreeGrafter"/>
</dbReference>
<dbReference type="EMBL" id="JBAMMX010000012">
    <property type="protein sequence ID" value="KAK6930189.1"/>
    <property type="molecule type" value="Genomic_DNA"/>
</dbReference>
<dbReference type="PANTHER" id="PTHR43178">
    <property type="entry name" value="DIHYDROLIPOAMIDE ACETYLTRANSFERASE COMPONENT OF PYRUVATE DEHYDROGENASE COMPLEX"/>
    <property type="match status" value="1"/>
</dbReference>
<keyword evidence="11" id="KW-1185">Reference proteome</keyword>
<dbReference type="AlphaFoldDB" id="A0AAN8VB67"/>